<dbReference type="PANTHER" id="PTHR12203:SF35">
    <property type="entry name" value="PROTEIN O-GLUCOSYLTRANSFERASE 1"/>
    <property type="match status" value="1"/>
</dbReference>
<keyword evidence="5" id="KW-0808">Transferase</keyword>
<feature type="signal peptide" evidence="7">
    <location>
        <begin position="1"/>
        <end position="27"/>
    </location>
</feature>
<dbReference type="InterPro" id="IPR006598">
    <property type="entry name" value="CAP10"/>
</dbReference>
<dbReference type="AlphaFoldDB" id="A0A9P0L3Y7"/>
<evidence type="ECO:0000256" key="7">
    <source>
        <dbReference type="SAM" id="SignalP"/>
    </source>
</evidence>
<organism evidence="9 10">
    <name type="scientific">Acanthoscelides obtectus</name>
    <name type="common">Bean weevil</name>
    <name type="synonym">Bruchus obtectus</name>
    <dbReference type="NCBI Taxonomy" id="200917"/>
    <lineage>
        <taxon>Eukaryota</taxon>
        <taxon>Metazoa</taxon>
        <taxon>Ecdysozoa</taxon>
        <taxon>Arthropoda</taxon>
        <taxon>Hexapoda</taxon>
        <taxon>Insecta</taxon>
        <taxon>Pterygota</taxon>
        <taxon>Neoptera</taxon>
        <taxon>Endopterygota</taxon>
        <taxon>Coleoptera</taxon>
        <taxon>Polyphaga</taxon>
        <taxon>Cucujiformia</taxon>
        <taxon>Chrysomeloidea</taxon>
        <taxon>Chrysomelidae</taxon>
        <taxon>Bruchinae</taxon>
        <taxon>Bruchini</taxon>
        <taxon>Acanthoscelides</taxon>
    </lineage>
</organism>
<keyword evidence="4" id="KW-0328">Glycosyltransferase</keyword>
<comment type="pathway">
    <text evidence="2">Protein modification; protein glycosylation.</text>
</comment>
<protein>
    <recommendedName>
        <fullName evidence="8">Glycosyl transferase CAP10 domain-containing protein</fullName>
    </recommendedName>
</protein>
<comment type="subcellular location">
    <subcellularLocation>
        <location evidence="1">Endoplasmic reticulum lumen</location>
    </subcellularLocation>
</comment>
<evidence type="ECO:0000313" key="9">
    <source>
        <dbReference type="EMBL" id="CAH1984943.1"/>
    </source>
</evidence>
<keyword evidence="7" id="KW-0732">Signal</keyword>
<dbReference type="GO" id="GO:0045747">
    <property type="term" value="P:positive regulation of Notch signaling pathway"/>
    <property type="evidence" value="ECO:0007669"/>
    <property type="project" value="TreeGrafter"/>
</dbReference>
<accession>A0A9P0L3Y7</accession>
<dbReference type="GO" id="GO:0035252">
    <property type="term" value="F:UDP-xylosyltransferase activity"/>
    <property type="evidence" value="ECO:0007669"/>
    <property type="project" value="TreeGrafter"/>
</dbReference>
<comment type="function">
    <text evidence="6">Protein O-glucosyltransferase. Catalyzes the reaction that attaches glucose through an O-glycosidic linkage to a conserved serine residue found in the consensus sequence C-X-S-X-[PA]-C in epidermal growth factor-like repeats. Regulates Notch signaling by glucosylating Notch in the ER, glucosylation is required for the correct folding and cleavage of Notch.</text>
</comment>
<evidence type="ECO:0000256" key="2">
    <source>
        <dbReference type="ARBA" id="ARBA00004922"/>
    </source>
</evidence>
<proteinExistence type="inferred from homology"/>
<evidence type="ECO:0000256" key="6">
    <source>
        <dbReference type="ARBA" id="ARBA00045690"/>
    </source>
</evidence>
<reference evidence="9" key="1">
    <citation type="submission" date="2022-03" db="EMBL/GenBank/DDBJ databases">
        <authorList>
            <person name="Sayadi A."/>
        </authorList>
    </citation>
    <scope>NUCLEOTIDE SEQUENCE</scope>
</reference>
<dbReference type="EMBL" id="CAKOFQ010006968">
    <property type="protein sequence ID" value="CAH1984943.1"/>
    <property type="molecule type" value="Genomic_DNA"/>
</dbReference>
<gene>
    <name evidence="9" type="ORF">ACAOBT_LOCUS16414</name>
</gene>
<name>A0A9P0L3Y7_ACAOB</name>
<keyword evidence="10" id="KW-1185">Reference proteome</keyword>
<dbReference type="PANTHER" id="PTHR12203">
    <property type="entry name" value="KDEL LYS-ASP-GLU-LEU CONTAINING - RELATED"/>
    <property type="match status" value="1"/>
</dbReference>
<dbReference type="Proteomes" id="UP001152888">
    <property type="component" value="Unassembled WGS sequence"/>
</dbReference>
<dbReference type="GO" id="GO:0005788">
    <property type="term" value="C:endoplasmic reticulum lumen"/>
    <property type="evidence" value="ECO:0007669"/>
    <property type="project" value="UniProtKB-SubCell"/>
</dbReference>
<evidence type="ECO:0000256" key="1">
    <source>
        <dbReference type="ARBA" id="ARBA00004319"/>
    </source>
</evidence>
<dbReference type="InterPro" id="IPR051091">
    <property type="entry name" value="O-Glucosyltr/Glycosyltrsf_90"/>
</dbReference>
<feature type="chain" id="PRO_5040167261" description="Glycosyl transferase CAP10 domain-containing protein" evidence="7">
    <location>
        <begin position="28"/>
        <end position="406"/>
    </location>
</feature>
<evidence type="ECO:0000313" key="10">
    <source>
        <dbReference type="Proteomes" id="UP001152888"/>
    </source>
</evidence>
<evidence type="ECO:0000259" key="8">
    <source>
        <dbReference type="SMART" id="SM00672"/>
    </source>
</evidence>
<dbReference type="GO" id="GO:0035251">
    <property type="term" value="F:UDP-glucosyltransferase activity"/>
    <property type="evidence" value="ECO:0007669"/>
    <property type="project" value="TreeGrafter"/>
</dbReference>
<comment type="similarity">
    <text evidence="3">Belongs to the glycosyltransferase 90 family.</text>
</comment>
<comment type="caution">
    <text evidence="9">The sequence shown here is derived from an EMBL/GenBank/DDBJ whole genome shotgun (WGS) entry which is preliminary data.</text>
</comment>
<dbReference type="GO" id="GO:0006493">
    <property type="term" value="P:protein O-linked glycosylation"/>
    <property type="evidence" value="ECO:0007669"/>
    <property type="project" value="TreeGrafter"/>
</dbReference>
<evidence type="ECO:0000256" key="4">
    <source>
        <dbReference type="ARBA" id="ARBA00022676"/>
    </source>
</evidence>
<evidence type="ECO:0000256" key="3">
    <source>
        <dbReference type="ARBA" id="ARBA00010118"/>
    </source>
</evidence>
<dbReference type="Pfam" id="PF05686">
    <property type="entry name" value="Glyco_transf_90"/>
    <property type="match status" value="1"/>
</dbReference>
<sequence length="406" mass="47385">MINIQLFFLVFLKVYILLITLYPSGASEEFCTKPDGKCDEEKINKYSKENNAEFQKFLQAIREAKEQYIPCKESKCSCHANVITNDLKTFGDGITKKLLDSVNSKGTKYQIIDHHLYREQSCMFPARCAGVEHFLLELLPKLPDTEFILNPRDWPQIHKNYGLFGPVFSFSKTSQYNDILYPAWAFWEGGPAISLYPRGIGRWDQHRNILGTLGNTTKWEDKIAKAFFRGSRTSSERDPLVLLSREKPDLVDAQYTKNQAWKSDADTLHAPPAKEVSFEEHCKYKYLFNFRGVAASFRFKHMFLCKSVVFHVGNEWIEFFYPALKPWVHYVPVDSNATKEQLEKLLDFIKEHDDVAKKIAEDGYNMIWNNLKMKDVSCYWKKLLKRYTKLLTYKPVLDKSLIEIKK</sequence>
<dbReference type="SMART" id="SM00672">
    <property type="entry name" value="CAP10"/>
    <property type="match status" value="1"/>
</dbReference>
<dbReference type="OrthoDB" id="202415at2759"/>
<evidence type="ECO:0000256" key="5">
    <source>
        <dbReference type="ARBA" id="ARBA00022679"/>
    </source>
</evidence>
<feature type="domain" description="Glycosyl transferase CAP10" evidence="8">
    <location>
        <begin position="141"/>
        <end position="394"/>
    </location>
</feature>